<reference evidence="2 3" key="1">
    <citation type="journal article" date="2012" name="J. Bacteriol.">
        <title>De Novo Genome Project of Cupriavidus basilensis OR16.</title>
        <authorList>
            <person name="Cserhati M."/>
            <person name="Kriszt B."/>
            <person name="Szoboszlay S."/>
            <person name="Toth A."/>
            <person name="Szabo I."/>
            <person name="Tancsics A."/>
            <person name="Nagy I."/>
            <person name="Horvath B."/>
            <person name="Nagy I."/>
            <person name="Kukolya J."/>
        </authorList>
    </citation>
    <scope>NUCLEOTIDE SEQUENCE [LARGE SCALE GENOMIC DNA]</scope>
    <source>
        <strain evidence="2 3">OR16</strain>
    </source>
</reference>
<dbReference type="EMBL" id="AHJE01000084">
    <property type="protein sequence ID" value="EHP39688.1"/>
    <property type="molecule type" value="Genomic_DNA"/>
</dbReference>
<keyword evidence="1" id="KW-1133">Transmembrane helix</keyword>
<dbReference type="Proteomes" id="UP000005808">
    <property type="component" value="Unassembled WGS sequence"/>
</dbReference>
<proteinExistence type="predicted"/>
<sequence length="30" mass="3179">MPVLDAVRALLMPVLAGLAVSTLCAVVLWR</sequence>
<keyword evidence="1" id="KW-0472">Membrane</keyword>
<gene>
    <name evidence="2" type="ORF">OR16_29929</name>
</gene>
<dbReference type="AlphaFoldDB" id="H1SCN3"/>
<organism evidence="2 3">
    <name type="scientific">Cupriavidus basilensis OR16</name>
    <dbReference type="NCBI Taxonomy" id="1127483"/>
    <lineage>
        <taxon>Bacteria</taxon>
        <taxon>Pseudomonadati</taxon>
        <taxon>Pseudomonadota</taxon>
        <taxon>Betaproteobacteria</taxon>
        <taxon>Burkholderiales</taxon>
        <taxon>Burkholderiaceae</taxon>
        <taxon>Cupriavidus</taxon>
    </lineage>
</organism>
<name>H1SCN3_9BURK</name>
<evidence type="ECO:0000256" key="1">
    <source>
        <dbReference type="SAM" id="Phobius"/>
    </source>
</evidence>
<comment type="caution">
    <text evidence="2">The sequence shown here is derived from an EMBL/GenBank/DDBJ whole genome shotgun (WGS) entry which is preliminary data.</text>
</comment>
<protein>
    <submittedName>
        <fullName evidence="2">Transporter, IT superfamily protein</fullName>
    </submittedName>
</protein>
<accession>H1SCN3</accession>
<evidence type="ECO:0000313" key="2">
    <source>
        <dbReference type="EMBL" id="EHP39688.1"/>
    </source>
</evidence>
<keyword evidence="1" id="KW-0812">Transmembrane</keyword>
<feature type="transmembrane region" description="Helical" evidence="1">
    <location>
        <begin position="6"/>
        <end position="29"/>
    </location>
</feature>
<evidence type="ECO:0000313" key="3">
    <source>
        <dbReference type="Proteomes" id="UP000005808"/>
    </source>
</evidence>